<dbReference type="InterPro" id="IPR002549">
    <property type="entry name" value="AI-2E-like"/>
</dbReference>
<accession>A0A433UQ39</accession>
<evidence type="ECO:0000256" key="5">
    <source>
        <dbReference type="ARBA" id="ARBA00023136"/>
    </source>
</evidence>
<proteinExistence type="inferred from homology"/>
<evidence type="ECO:0000256" key="3">
    <source>
        <dbReference type="ARBA" id="ARBA00022692"/>
    </source>
</evidence>
<protein>
    <submittedName>
        <fullName evidence="7">Uncharacterized protein</fullName>
    </submittedName>
</protein>
<keyword evidence="8" id="KW-1185">Reference proteome</keyword>
<evidence type="ECO:0000313" key="8">
    <source>
        <dbReference type="Proteomes" id="UP000276103"/>
    </source>
</evidence>
<dbReference type="Pfam" id="PF01594">
    <property type="entry name" value="AI-2E_transport"/>
    <property type="match status" value="1"/>
</dbReference>
<gene>
    <name evidence="7" type="ORF">DSM107003_26130</name>
</gene>
<reference evidence="7 8" key="1">
    <citation type="journal article" date="2019" name="Genome Biol. Evol.">
        <title>Day and night: Metabolic profiles and evolutionary relationships of six axenic non-marine cyanobacteria.</title>
        <authorList>
            <person name="Will S.E."/>
            <person name="Henke P."/>
            <person name="Boedeker C."/>
            <person name="Huang S."/>
            <person name="Brinkmann H."/>
            <person name="Rohde M."/>
            <person name="Jarek M."/>
            <person name="Friedl T."/>
            <person name="Seufert S."/>
            <person name="Schumacher M."/>
            <person name="Overmann J."/>
            <person name="Neumann-Schaal M."/>
            <person name="Petersen J."/>
        </authorList>
    </citation>
    <scope>NUCLEOTIDE SEQUENCE [LARGE SCALE GENOMIC DNA]</scope>
    <source>
        <strain evidence="7 8">SAG 1403-4b</strain>
    </source>
</reference>
<organism evidence="7 8">
    <name type="scientific">Trichormus variabilis SAG 1403-4b</name>
    <dbReference type="NCBI Taxonomy" id="447716"/>
    <lineage>
        <taxon>Bacteria</taxon>
        <taxon>Bacillati</taxon>
        <taxon>Cyanobacteriota</taxon>
        <taxon>Cyanophyceae</taxon>
        <taxon>Nostocales</taxon>
        <taxon>Nostocaceae</taxon>
        <taxon>Trichormus</taxon>
    </lineage>
</organism>
<dbReference type="EMBL" id="RSCM01000008">
    <property type="protein sequence ID" value="RUS95951.1"/>
    <property type="molecule type" value="Genomic_DNA"/>
</dbReference>
<dbReference type="AlphaFoldDB" id="A0A433UQ39"/>
<feature type="transmembrane region" description="Helical" evidence="6">
    <location>
        <begin position="72"/>
        <end position="91"/>
    </location>
</feature>
<dbReference type="GO" id="GO:0016020">
    <property type="term" value="C:membrane"/>
    <property type="evidence" value="ECO:0007669"/>
    <property type="project" value="UniProtKB-SubCell"/>
</dbReference>
<keyword evidence="5 6" id="KW-0472">Membrane</keyword>
<comment type="similarity">
    <text evidence="2">Belongs to the autoinducer-2 exporter (AI-2E) (TC 2.A.86) family.</text>
</comment>
<comment type="caution">
    <text evidence="7">The sequence shown here is derived from an EMBL/GenBank/DDBJ whole genome shotgun (WGS) entry which is preliminary data.</text>
</comment>
<dbReference type="Proteomes" id="UP000276103">
    <property type="component" value="Unassembled WGS sequence"/>
</dbReference>
<evidence type="ECO:0000256" key="2">
    <source>
        <dbReference type="ARBA" id="ARBA00009773"/>
    </source>
</evidence>
<evidence type="ECO:0000256" key="1">
    <source>
        <dbReference type="ARBA" id="ARBA00004141"/>
    </source>
</evidence>
<name>A0A433UQ39_ANAVA</name>
<evidence type="ECO:0000313" key="7">
    <source>
        <dbReference type="EMBL" id="RUS95951.1"/>
    </source>
</evidence>
<sequence>MVTTLGFTILSQGQEIVNQAPQFLDSPIYLLERLQGFLAKLNFRVDFQAIEDGIRNQVLSFIGSGLVNIPGFLFNFIDLILIAVVAFFMLLDGHRVWNFILKLFPENLRDKITKEVPPRCSNWRSAEAKRVIPILYEDALN</sequence>
<evidence type="ECO:0000256" key="6">
    <source>
        <dbReference type="SAM" id="Phobius"/>
    </source>
</evidence>
<evidence type="ECO:0000256" key="4">
    <source>
        <dbReference type="ARBA" id="ARBA00022989"/>
    </source>
</evidence>
<keyword evidence="4 6" id="KW-1133">Transmembrane helix</keyword>
<comment type="subcellular location">
    <subcellularLocation>
        <location evidence="1">Membrane</location>
        <topology evidence="1">Multi-pass membrane protein</topology>
    </subcellularLocation>
</comment>
<keyword evidence="3 6" id="KW-0812">Transmembrane</keyword>